<protein>
    <submittedName>
        <fullName evidence="2">Uncharacterized protein</fullName>
    </submittedName>
</protein>
<dbReference type="AlphaFoldDB" id="Q9AKW5"/>
<evidence type="ECO:0000256" key="1">
    <source>
        <dbReference type="SAM" id="MobiDB-lite"/>
    </source>
</evidence>
<accession>Q9AKW5</accession>
<dbReference type="EMBL" id="AJ277755">
    <property type="protein sequence ID" value="CAC33480.1"/>
    <property type="molecule type" value="Genomic_DNA"/>
</dbReference>
<proteinExistence type="predicted"/>
<organism evidence="2">
    <name type="scientific">Legionella pneumophila</name>
    <dbReference type="NCBI Taxonomy" id="446"/>
    <lineage>
        <taxon>Bacteria</taxon>
        <taxon>Pseudomonadati</taxon>
        <taxon>Pseudomonadota</taxon>
        <taxon>Gammaproteobacteria</taxon>
        <taxon>Legionellales</taxon>
        <taxon>Legionellaceae</taxon>
        <taxon>Legionella</taxon>
    </lineage>
</organism>
<name>Q9AKW5_LEGPN</name>
<evidence type="ECO:0000313" key="2">
    <source>
        <dbReference type="EMBL" id="CAC33480.1"/>
    </source>
</evidence>
<feature type="region of interest" description="Disordered" evidence="1">
    <location>
        <begin position="356"/>
        <end position="377"/>
    </location>
</feature>
<sequence>MSAGALYIMSVKKNNNKTQKQADETINICKVKPRYITLNEDIFQSLSPHTLKLYLAMRYESDYSTECSSIKKNIKFLENKTNLSRRQILYSLKELEGFGLVKRERESGYQSTYWTAQDMGYFLPAIEEKKDPNDGKKNEQPSQDMHGVVQDMHEGVQDMHEGVQDMHGVVHNMHDIINNIFINLFKYIYIPDSGESGKNEKIFSNFQNEDREVIIENQSLIEKEKSDYFDYRKKFKPVKANYKHLDKDKTKTPQAKNKDYSRDERFMRFYTEYPRKVDPHDAYKAFKSIVGDDDLLLEQIVKDIKQRKQHHEQWKDKKYIKYPAAYLRKGEYLSEMFDEKAELEEKRRLLNLEHEKRMKAQEEASRKKEAQARENKNRFARQLRITNAPQKPHYGLKTMLGW</sequence>
<reference evidence="2" key="1">
    <citation type="journal article" date="2001" name="Mol. Microbiol.">
        <title>Chromosomal insertion and excision of a 30 kb unstable genetic element is responsible for phase variation of lipopolysaccharide and other virulence determinants in Legionella pneumophila.</title>
        <authorList>
            <person name="Lueneberg E."/>
            <person name="Mayer B."/>
            <person name="Daryab N."/>
            <person name="Kooistra O."/>
            <person name="Zaehringer U."/>
            <person name="Rohde M."/>
            <person name="Swanson J."/>
            <person name="Frosch M."/>
        </authorList>
    </citation>
    <scope>NUCLEOTIDE SEQUENCE</scope>
    <source>
        <strain evidence="2">Serogroup 1</strain>
    </source>
</reference>